<dbReference type="Proteomes" id="UP000887574">
    <property type="component" value="Unplaced"/>
</dbReference>
<evidence type="ECO:0000256" key="1">
    <source>
        <dbReference type="SAM" id="MobiDB-lite"/>
    </source>
</evidence>
<evidence type="ECO:0000313" key="3">
    <source>
        <dbReference type="WBParaSite" id="jg15984"/>
    </source>
</evidence>
<name>A0A915D6R5_9BILA</name>
<organism evidence="2 3">
    <name type="scientific">Ditylenchus dipsaci</name>
    <dbReference type="NCBI Taxonomy" id="166011"/>
    <lineage>
        <taxon>Eukaryota</taxon>
        <taxon>Metazoa</taxon>
        <taxon>Ecdysozoa</taxon>
        <taxon>Nematoda</taxon>
        <taxon>Chromadorea</taxon>
        <taxon>Rhabditida</taxon>
        <taxon>Tylenchina</taxon>
        <taxon>Tylenchomorpha</taxon>
        <taxon>Sphaerularioidea</taxon>
        <taxon>Anguinidae</taxon>
        <taxon>Anguininae</taxon>
        <taxon>Ditylenchus</taxon>
    </lineage>
</organism>
<feature type="compositionally biased region" description="Basic and acidic residues" evidence="1">
    <location>
        <begin position="14"/>
        <end position="26"/>
    </location>
</feature>
<proteinExistence type="predicted"/>
<protein>
    <submittedName>
        <fullName evidence="3">Uncharacterized protein</fullName>
    </submittedName>
</protein>
<dbReference type="AlphaFoldDB" id="A0A915D6R5"/>
<dbReference type="WBParaSite" id="jg15984">
    <property type="protein sequence ID" value="jg15984"/>
    <property type="gene ID" value="jg15984"/>
</dbReference>
<feature type="compositionally biased region" description="Low complexity" evidence="1">
    <location>
        <begin position="34"/>
        <end position="43"/>
    </location>
</feature>
<reference evidence="3" key="1">
    <citation type="submission" date="2022-11" db="UniProtKB">
        <authorList>
            <consortium name="WormBaseParasite"/>
        </authorList>
    </citation>
    <scope>IDENTIFICATION</scope>
</reference>
<keyword evidence="2" id="KW-1185">Reference proteome</keyword>
<feature type="region of interest" description="Disordered" evidence="1">
    <location>
        <begin position="1"/>
        <end position="43"/>
    </location>
</feature>
<sequence>MASLESEPATPRSVRSEQRHKSEVRLHQVKKNSLKSSNSDASSFDPSNLFGDLDIKEVFMRSVDGQSLWAQMEQNKTVKNFFGHKTLTTQTDDQNKEMIARTKLFVRILGYTLMEVEKRICRLISAAERREFMDIVVAAVPYPIHLETFANSTSKGLLDMFIRNKRHYQARKYGISLSSAPKANKK</sequence>
<evidence type="ECO:0000313" key="2">
    <source>
        <dbReference type="Proteomes" id="UP000887574"/>
    </source>
</evidence>
<accession>A0A915D6R5</accession>